<dbReference type="EMBL" id="UINC01123767">
    <property type="protein sequence ID" value="SVD00462.1"/>
    <property type="molecule type" value="Genomic_DNA"/>
</dbReference>
<evidence type="ECO:0008006" key="2">
    <source>
        <dbReference type="Google" id="ProtNLM"/>
    </source>
</evidence>
<gene>
    <name evidence="1" type="ORF">METZ01_LOCUS353316</name>
</gene>
<dbReference type="AlphaFoldDB" id="A0A382RT65"/>
<proteinExistence type="predicted"/>
<dbReference type="PANTHER" id="PTHR37460:SF1">
    <property type="entry name" value="ENDONUCLEASE III"/>
    <property type="match status" value="1"/>
</dbReference>
<dbReference type="CDD" id="cd10441">
    <property type="entry name" value="GIY-YIG_COG1833"/>
    <property type="match status" value="1"/>
</dbReference>
<dbReference type="PANTHER" id="PTHR37460">
    <property type="entry name" value="ENDONUCLEASE III"/>
    <property type="match status" value="1"/>
</dbReference>
<protein>
    <recommendedName>
        <fullName evidence="2">GIY-YIG domain-containing protein</fullName>
    </recommendedName>
</protein>
<name>A0A382RT65_9ZZZZ</name>
<organism evidence="1">
    <name type="scientific">marine metagenome</name>
    <dbReference type="NCBI Taxonomy" id="408172"/>
    <lineage>
        <taxon>unclassified sequences</taxon>
        <taxon>metagenomes</taxon>
        <taxon>ecological metagenomes</taxon>
    </lineage>
</organism>
<accession>A0A382RT65</accession>
<reference evidence="1" key="1">
    <citation type="submission" date="2018-05" db="EMBL/GenBank/DDBJ databases">
        <authorList>
            <person name="Lanie J.A."/>
            <person name="Ng W.-L."/>
            <person name="Kazmierczak K.M."/>
            <person name="Andrzejewski T.M."/>
            <person name="Davidsen T.M."/>
            <person name="Wayne K.J."/>
            <person name="Tettelin H."/>
            <person name="Glass J.I."/>
            <person name="Rusch D."/>
            <person name="Podicherti R."/>
            <person name="Tsui H.-C.T."/>
            <person name="Winkler M.E."/>
        </authorList>
    </citation>
    <scope>NUCLEOTIDE SEQUENCE</scope>
</reference>
<dbReference type="InterPro" id="IPR002837">
    <property type="entry name" value="DUF123"/>
</dbReference>
<evidence type="ECO:0000313" key="1">
    <source>
        <dbReference type="EMBL" id="SVD00462.1"/>
    </source>
</evidence>
<sequence>MRGTGGPARQISRLGSFKPGRHWYLYVGSAFGPGGLAARVGRHLRENKTQHWHLDYLLPATCVREVWFHTGRRDLEHVWAESMLNYPASAIPLEKLGASDCNCRSHFVRLPTLRETHDLKCLLKGKGPVICHRPVF</sequence>
<dbReference type="Pfam" id="PF01986">
    <property type="entry name" value="DUF123"/>
    <property type="match status" value="1"/>
</dbReference>